<sequence>MSAESELKQDGPSSSLNFNRKRSTSYESELSGQEGSNLSLNFGTGRIYVPKESESSLQEGPCLLNVEIGTGKGSNVLIFELHLGKIQCLRVWNFGTAEGSTSL</sequence>
<evidence type="ECO:0000256" key="1">
    <source>
        <dbReference type="SAM" id="MobiDB-lite"/>
    </source>
</evidence>
<comment type="caution">
    <text evidence="2">The sequence shown here is derived from an EMBL/GenBank/DDBJ whole genome shotgun (WGS) entry which is preliminary data.</text>
</comment>
<gene>
    <name evidence="2" type="ORF">AVEN_132327_1</name>
</gene>
<organism evidence="2 3">
    <name type="scientific">Araneus ventricosus</name>
    <name type="common">Orbweaver spider</name>
    <name type="synonym">Epeira ventricosa</name>
    <dbReference type="NCBI Taxonomy" id="182803"/>
    <lineage>
        <taxon>Eukaryota</taxon>
        <taxon>Metazoa</taxon>
        <taxon>Ecdysozoa</taxon>
        <taxon>Arthropoda</taxon>
        <taxon>Chelicerata</taxon>
        <taxon>Arachnida</taxon>
        <taxon>Araneae</taxon>
        <taxon>Araneomorphae</taxon>
        <taxon>Entelegynae</taxon>
        <taxon>Araneoidea</taxon>
        <taxon>Araneidae</taxon>
        <taxon>Araneus</taxon>
    </lineage>
</organism>
<dbReference type="EMBL" id="BGPR01091804">
    <property type="protein sequence ID" value="GBM24798.1"/>
    <property type="molecule type" value="Genomic_DNA"/>
</dbReference>
<evidence type="ECO:0000313" key="2">
    <source>
        <dbReference type="EMBL" id="GBM24798.1"/>
    </source>
</evidence>
<protein>
    <submittedName>
        <fullName evidence="2">Uncharacterized protein</fullName>
    </submittedName>
</protein>
<dbReference type="Proteomes" id="UP000499080">
    <property type="component" value="Unassembled WGS sequence"/>
</dbReference>
<feature type="region of interest" description="Disordered" evidence="1">
    <location>
        <begin position="1"/>
        <end position="41"/>
    </location>
</feature>
<name>A0A4Y2E9W7_ARAVE</name>
<dbReference type="AlphaFoldDB" id="A0A4Y2E9W7"/>
<feature type="compositionally biased region" description="Polar residues" evidence="1">
    <location>
        <begin position="25"/>
        <end position="41"/>
    </location>
</feature>
<evidence type="ECO:0000313" key="3">
    <source>
        <dbReference type="Proteomes" id="UP000499080"/>
    </source>
</evidence>
<accession>A0A4Y2E9W7</accession>
<keyword evidence="3" id="KW-1185">Reference proteome</keyword>
<reference evidence="2 3" key="1">
    <citation type="journal article" date="2019" name="Sci. Rep.">
        <title>Orb-weaving spider Araneus ventricosus genome elucidates the spidroin gene catalogue.</title>
        <authorList>
            <person name="Kono N."/>
            <person name="Nakamura H."/>
            <person name="Ohtoshi R."/>
            <person name="Moran D.A.P."/>
            <person name="Shinohara A."/>
            <person name="Yoshida Y."/>
            <person name="Fujiwara M."/>
            <person name="Mori M."/>
            <person name="Tomita M."/>
            <person name="Arakawa K."/>
        </authorList>
    </citation>
    <scope>NUCLEOTIDE SEQUENCE [LARGE SCALE GENOMIC DNA]</scope>
</reference>
<proteinExistence type="predicted"/>